<dbReference type="OrthoDB" id="1524077at2"/>
<dbReference type="Pfam" id="PF08281">
    <property type="entry name" value="Sigma70_r4_2"/>
    <property type="match status" value="1"/>
</dbReference>
<dbReference type="InterPro" id="IPR013249">
    <property type="entry name" value="RNA_pol_sigma70_r4_t2"/>
</dbReference>
<protein>
    <submittedName>
        <fullName evidence="8">RNA polymerase sigma-70 factor (ECF subfamily)</fullName>
    </submittedName>
</protein>
<dbReference type="Pfam" id="PF04542">
    <property type="entry name" value="Sigma70_r2"/>
    <property type="match status" value="1"/>
</dbReference>
<feature type="domain" description="RNA polymerase sigma factor 70 region 4 type 2" evidence="7">
    <location>
        <begin position="157"/>
        <end position="205"/>
    </location>
</feature>
<dbReference type="SUPFAM" id="SSF88946">
    <property type="entry name" value="Sigma2 domain of RNA polymerase sigma factors"/>
    <property type="match status" value="1"/>
</dbReference>
<evidence type="ECO:0000256" key="3">
    <source>
        <dbReference type="ARBA" id="ARBA00023082"/>
    </source>
</evidence>
<evidence type="ECO:0000313" key="9">
    <source>
        <dbReference type="Proteomes" id="UP000245880"/>
    </source>
</evidence>
<dbReference type="GO" id="GO:0006352">
    <property type="term" value="P:DNA-templated transcription initiation"/>
    <property type="evidence" value="ECO:0007669"/>
    <property type="project" value="InterPro"/>
</dbReference>
<dbReference type="InterPro" id="IPR013324">
    <property type="entry name" value="RNA_pol_sigma_r3/r4-like"/>
</dbReference>
<dbReference type="NCBIfam" id="TIGR02937">
    <property type="entry name" value="sigma70-ECF"/>
    <property type="match status" value="1"/>
</dbReference>
<evidence type="ECO:0000259" key="6">
    <source>
        <dbReference type="Pfam" id="PF04542"/>
    </source>
</evidence>
<dbReference type="InterPro" id="IPR007627">
    <property type="entry name" value="RNA_pol_sigma70_r2"/>
</dbReference>
<evidence type="ECO:0000256" key="5">
    <source>
        <dbReference type="SAM" id="MobiDB-lite"/>
    </source>
</evidence>
<dbReference type="Gene3D" id="1.10.10.10">
    <property type="entry name" value="Winged helix-like DNA-binding domain superfamily/Winged helix DNA-binding domain"/>
    <property type="match status" value="1"/>
</dbReference>
<dbReference type="PANTHER" id="PTHR43133:SF46">
    <property type="entry name" value="RNA POLYMERASE SIGMA-70 FACTOR ECF SUBFAMILY"/>
    <property type="match status" value="1"/>
</dbReference>
<keyword evidence="2" id="KW-0805">Transcription regulation</keyword>
<dbReference type="InterPro" id="IPR036388">
    <property type="entry name" value="WH-like_DNA-bd_sf"/>
</dbReference>
<keyword evidence="9" id="KW-1185">Reference proteome</keyword>
<evidence type="ECO:0000256" key="2">
    <source>
        <dbReference type="ARBA" id="ARBA00023015"/>
    </source>
</evidence>
<feature type="domain" description="RNA polymerase sigma-70 region 2" evidence="6">
    <location>
        <begin position="59"/>
        <end position="124"/>
    </location>
</feature>
<evidence type="ECO:0000313" key="8">
    <source>
        <dbReference type="EMBL" id="PWJ60458.1"/>
    </source>
</evidence>
<sequence>MAPFITQENSKEGSLDGLRYRAKKTPEETKPQEQEVPVNNESFVKGIFNVNPAQGCELLFRLYYSPLCSYAVRFVYSKEVAEDIVSEIFYNLWNSQSYKAINSSYRAYLFRSVRNRSYNYLASAHHQKTPINSLDLEEHPSDESAEDMIQIDELLGKIQQVVNALPPKCKEIFVRSRFEGQKPKEIATELNLSVRTVENHLFKAISILKNALRDYWLCFLLLCLS</sequence>
<evidence type="ECO:0000256" key="1">
    <source>
        <dbReference type="ARBA" id="ARBA00010641"/>
    </source>
</evidence>
<dbReference type="InterPro" id="IPR039425">
    <property type="entry name" value="RNA_pol_sigma-70-like"/>
</dbReference>
<dbReference type="Proteomes" id="UP000245880">
    <property type="component" value="Unassembled WGS sequence"/>
</dbReference>
<dbReference type="Gene3D" id="1.10.1740.10">
    <property type="match status" value="1"/>
</dbReference>
<keyword evidence="4" id="KW-0804">Transcription</keyword>
<proteinExistence type="inferred from homology"/>
<comment type="caution">
    <text evidence="8">The sequence shown here is derived from an EMBL/GenBank/DDBJ whole genome shotgun (WGS) entry which is preliminary data.</text>
</comment>
<dbReference type="InterPro" id="IPR014327">
    <property type="entry name" value="RNA_pol_sigma70_bacteroid"/>
</dbReference>
<evidence type="ECO:0000256" key="4">
    <source>
        <dbReference type="ARBA" id="ARBA00023163"/>
    </source>
</evidence>
<dbReference type="SUPFAM" id="SSF88659">
    <property type="entry name" value="Sigma3 and sigma4 domains of RNA polymerase sigma factors"/>
    <property type="match status" value="1"/>
</dbReference>
<dbReference type="RefSeq" id="WP_109672686.1">
    <property type="nucleotide sequence ID" value="NZ_QGDT01000001.1"/>
</dbReference>
<keyword evidence="3" id="KW-0731">Sigma factor</keyword>
<dbReference type="InterPro" id="IPR014284">
    <property type="entry name" value="RNA_pol_sigma-70_dom"/>
</dbReference>
<evidence type="ECO:0000259" key="7">
    <source>
        <dbReference type="Pfam" id="PF08281"/>
    </source>
</evidence>
<feature type="compositionally biased region" description="Basic and acidic residues" evidence="5">
    <location>
        <begin position="24"/>
        <end position="33"/>
    </location>
</feature>
<dbReference type="GO" id="GO:0016987">
    <property type="term" value="F:sigma factor activity"/>
    <property type="evidence" value="ECO:0007669"/>
    <property type="project" value="UniProtKB-KW"/>
</dbReference>
<reference evidence="8 9" key="1">
    <citation type="submission" date="2018-03" db="EMBL/GenBank/DDBJ databases">
        <title>Genomic Encyclopedia of Archaeal and Bacterial Type Strains, Phase II (KMG-II): from individual species to whole genera.</title>
        <authorList>
            <person name="Goeker M."/>
        </authorList>
    </citation>
    <scope>NUCLEOTIDE SEQUENCE [LARGE SCALE GENOMIC DNA]</scope>
    <source>
        <strain evidence="8 9">DSM 100346</strain>
    </source>
</reference>
<dbReference type="AlphaFoldDB" id="A0A316ASF5"/>
<dbReference type="InterPro" id="IPR013325">
    <property type="entry name" value="RNA_pol_sigma_r2"/>
</dbReference>
<dbReference type="PANTHER" id="PTHR43133">
    <property type="entry name" value="RNA POLYMERASE ECF-TYPE SIGMA FACTO"/>
    <property type="match status" value="1"/>
</dbReference>
<comment type="similarity">
    <text evidence="1">Belongs to the sigma-70 factor family. ECF subfamily.</text>
</comment>
<dbReference type="EMBL" id="QGDT01000001">
    <property type="protein sequence ID" value="PWJ60458.1"/>
    <property type="molecule type" value="Genomic_DNA"/>
</dbReference>
<dbReference type="NCBIfam" id="TIGR02985">
    <property type="entry name" value="Sig70_bacteroi1"/>
    <property type="match status" value="1"/>
</dbReference>
<accession>A0A316ASF5</accession>
<name>A0A316ASF5_9BACT</name>
<feature type="region of interest" description="Disordered" evidence="5">
    <location>
        <begin position="1"/>
        <end position="36"/>
    </location>
</feature>
<organism evidence="8 9">
    <name type="scientific">Dyadobacter jejuensis</name>
    <dbReference type="NCBI Taxonomy" id="1082580"/>
    <lineage>
        <taxon>Bacteria</taxon>
        <taxon>Pseudomonadati</taxon>
        <taxon>Bacteroidota</taxon>
        <taxon>Cytophagia</taxon>
        <taxon>Cytophagales</taxon>
        <taxon>Spirosomataceae</taxon>
        <taxon>Dyadobacter</taxon>
    </lineage>
</organism>
<dbReference type="GO" id="GO:0003677">
    <property type="term" value="F:DNA binding"/>
    <property type="evidence" value="ECO:0007669"/>
    <property type="project" value="InterPro"/>
</dbReference>
<gene>
    <name evidence="8" type="ORF">CLV98_101642</name>
</gene>